<sequence length="217" mass="24193">MNLNSSVRASIDSYLIQLRRELRGLPQDEVEDVLREFDAHIVERLGEDPSAAEVRDVIQHVGSPQHIASLYQSDAVVSRAGHSLSPKRLLQGSFRWAMVSAAGWGVFVFALIGYALGLTLIGSSIAKLFAPENVGMWVGDGSFYIGWKNLPTEARELMGWWLVPAGLAVGSAYLVVISRTLRWMIRNFARIQGLPRGLRDHHRRFGQGQHPVFFTNV</sequence>
<protein>
    <submittedName>
        <fullName evidence="2">DUF1700 domain-containing protein</fullName>
    </submittedName>
</protein>
<accession>A0A7Y2E8D1</accession>
<gene>
    <name evidence="2" type="ORF">HKN21_10065</name>
</gene>
<evidence type="ECO:0000313" key="2">
    <source>
        <dbReference type="EMBL" id="NNF07094.1"/>
    </source>
</evidence>
<reference evidence="2 3" key="1">
    <citation type="submission" date="2020-03" db="EMBL/GenBank/DDBJ databases">
        <title>Metabolic flexibility allows generalist bacteria to become dominant in a frequently disturbed ecosystem.</title>
        <authorList>
            <person name="Chen Y.-J."/>
            <person name="Leung P.M."/>
            <person name="Bay S.K."/>
            <person name="Hugenholtz P."/>
            <person name="Kessler A.J."/>
            <person name="Shelley G."/>
            <person name="Waite D.W."/>
            <person name="Cook P.L."/>
            <person name="Greening C."/>
        </authorList>
    </citation>
    <scope>NUCLEOTIDE SEQUENCE [LARGE SCALE GENOMIC DNA]</scope>
    <source>
        <strain evidence="2">SS_bin_28</strain>
    </source>
</reference>
<proteinExistence type="predicted"/>
<feature type="transmembrane region" description="Helical" evidence="1">
    <location>
        <begin position="157"/>
        <end position="176"/>
    </location>
</feature>
<evidence type="ECO:0000313" key="3">
    <source>
        <dbReference type="Proteomes" id="UP000547674"/>
    </source>
</evidence>
<keyword evidence="1" id="KW-0812">Transmembrane</keyword>
<comment type="caution">
    <text evidence="2">The sequence shown here is derived from an EMBL/GenBank/DDBJ whole genome shotgun (WGS) entry which is preliminary data.</text>
</comment>
<feature type="transmembrane region" description="Helical" evidence="1">
    <location>
        <begin position="96"/>
        <end position="121"/>
    </location>
</feature>
<evidence type="ECO:0000256" key="1">
    <source>
        <dbReference type="SAM" id="Phobius"/>
    </source>
</evidence>
<name>A0A7Y2E8D1_UNCEI</name>
<dbReference type="Pfam" id="PF22564">
    <property type="entry name" value="HAAS"/>
    <property type="match status" value="1"/>
</dbReference>
<dbReference type="EMBL" id="JABDJR010000402">
    <property type="protein sequence ID" value="NNF07094.1"/>
    <property type="molecule type" value="Genomic_DNA"/>
</dbReference>
<organism evidence="2 3">
    <name type="scientific">Eiseniibacteriota bacterium</name>
    <dbReference type="NCBI Taxonomy" id="2212470"/>
    <lineage>
        <taxon>Bacteria</taxon>
        <taxon>Candidatus Eiseniibacteriota</taxon>
    </lineage>
</organism>
<keyword evidence="1" id="KW-1133">Transmembrane helix</keyword>
<dbReference type="Proteomes" id="UP000547674">
    <property type="component" value="Unassembled WGS sequence"/>
</dbReference>
<dbReference type="AlphaFoldDB" id="A0A7Y2E8D1"/>
<keyword evidence="1" id="KW-0472">Membrane</keyword>